<dbReference type="AlphaFoldDB" id="A0A645HBY7"/>
<sequence length="153" mass="16795">MLAQDSETNDINSSLRSLFTSDVSGMAAGLNRLDDLGFSSNGNDDALATTELSNLDDLLATNLNGLKTLFTKTDAGLAARVNSYLENVVGDDGSLIKHQDSLTEQSTNLDKQIEDQERWVQANRQRMVDSFVAMETAQAKINQQLQYLSQNFS</sequence>
<dbReference type="PANTHER" id="PTHR30288">
    <property type="entry name" value="FLAGELLAR CAP/ASSEMBLY PROTEIN FLID"/>
    <property type="match status" value="1"/>
</dbReference>
<gene>
    <name evidence="2" type="ORF">SDC9_181093</name>
</gene>
<dbReference type="GO" id="GO:0007155">
    <property type="term" value="P:cell adhesion"/>
    <property type="evidence" value="ECO:0007669"/>
    <property type="project" value="InterPro"/>
</dbReference>
<dbReference type="EMBL" id="VSSQ01086176">
    <property type="protein sequence ID" value="MPN33604.1"/>
    <property type="molecule type" value="Genomic_DNA"/>
</dbReference>
<dbReference type="Pfam" id="PF07195">
    <property type="entry name" value="FliD_C"/>
    <property type="match status" value="1"/>
</dbReference>
<dbReference type="InterPro" id="IPR040026">
    <property type="entry name" value="FliD"/>
</dbReference>
<comment type="caution">
    <text evidence="2">The sequence shown here is derived from an EMBL/GenBank/DDBJ whole genome shotgun (WGS) entry which is preliminary data.</text>
</comment>
<organism evidence="2">
    <name type="scientific">bioreactor metagenome</name>
    <dbReference type="NCBI Taxonomy" id="1076179"/>
    <lineage>
        <taxon>unclassified sequences</taxon>
        <taxon>metagenomes</taxon>
        <taxon>ecological metagenomes</taxon>
    </lineage>
</organism>
<dbReference type="PANTHER" id="PTHR30288:SF0">
    <property type="entry name" value="FLAGELLAR HOOK-ASSOCIATED PROTEIN 2"/>
    <property type="match status" value="1"/>
</dbReference>
<name>A0A645HBY7_9ZZZZ</name>
<protein>
    <recommendedName>
        <fullName evidence="1">Flagellar hook-associated protein 2 C-terminal domain-containing protein</fullName>
    </recommendedName>
</protein>
<dbReference type="InterPro" id="IPR010809">
    <property type="entry name" value="FliD_C"/>
</dbReference>
<feature type="domain" description="Flagellar hook-associated protein 2 C-terminal" evidence="1">
    <location>
        <begin position="2"/>
        <end position="143"/>
    </location>
</feature>
<dbReference type="GO" id="GO:0071973">
    <property type="term" value="P:bacterial-type flagellum-dependent cell motility"/>
    <property type="evidence" value="ECO:0007669"/>
    <property type="project" value="TreeGrafter"/>
</dbReference>
<accession>A0A645HBY7</accession>
<dbReference type="GO" id="GO:0009421">
    <property type="term" value="C:bacterial-type flagellum filament cap"/>
    <property type="evidence" value="ECO:0007669"/>
    <property type="project" value="InterPro"/>
</dbReference>
<reference evidence="2" key="1">
    <citation type="submission" date="2019-08" db="EMBL/GenBank/DDBJ databases">
        <authorList>
            <person name="Kucharzyk K."/>
            <person name="Murdoch R.W."/>
            <person name="Higgins S."/>
            <person name="Loffler F."/>
        </authorList>
    </citation>
    <scope>NUCLEOTIDE SEQUENCE</scope>
</reference>
<proteinExistence type="predicted"/>
<evidence type="ECO:0000313" key="2">
    <source>
        <dbReference type="EMBL" id="MPN33604.1"/>
    </source>
</evidence>
<evidence type="ECO:0000259" key="1">
    <source>
        <dbReference type="Pfam" id="PF07195"/>
    </source>
</evidence>